<protein>
    <submittedName>
        <fullName evidence="6">TetR family transcriptional regulator</fullName>
    </submittedName>
</protein>
<sequence>MADSDEVGSRITGTALHLLRSAGPGAVTIQAVQAQSGIAKTTIYRRHQDRRAMLRAALSELMTPTPPPPRADTTDRLHWLVRNAVAAVDGGIGFGGFASLLTDEDPEFSGLFREVLGNQRAALVVVVDELKADGSIPADIDPEALIDAIVGAYVAERARTGRVGDWEGRLFDLLSTALRS</sequence>
<accession>A0AAV2WI74</accession>
<keyword evidence="1" id="KW-0805">Transcription regulation</keyword>
<evidence type="ECO:0000259" key="5">
    <source>
        <dbReference type="PROSITE" id="PS50977"/>
    </source>
</evidence>
<dbReference type="Proteomes" id="UP000028864">
    <property type="component" value="Unassembled WGS sequence"/>
</dbReference>
<dbReference type="RefSeq" id="WP_030135120.1">
    <property type="nucleotide sequence ID" value="NZ_FMZG01000005.1"/>
</dbReference>
<dbReference type="Gene3D" id="1.10.10.60">
    <property type="entry name" value="Homeodomain-like"/>
    <property type="match status" value="1"/>
</dbReference>
<gene>
    <name evidence="6" type="ORF">BN1047_01813</name>
</gene>
<dbReference type="InterPro" id="IPR011075">
    <property type="entry name" value="TetR_C"/>
</dbReference>
<dbReference type="Pfam" id="PF00440">
    <property type="entry name" value="TetR_N"/>
    <property type="match status" value="1"/>
</dbReference>
<evidence type="ECO:0000313" key="7">
    <source>
        <dbReference type="Proteomes" id="UP000028864"/>
    </source>
</evidence>
<dbReference type="SUPFAM" id="SSF46689">
    <property type="entry name" value="Homeodomain-like"/>
    <property type="match status" value="1"/>
</dbReference>
<reference evidence="6" key="2">
    <citation type="submission" date="2015-09" db="EMBL/GenBank/DDBJ databases">
        <title>Draft genome sequence of Mycobacterium neoaurum DSM 44074.</title>
        <authorList>
            <person name="Croce O."/>
            <person name="Robert C."/>
            <person name="Raoult D."/>
            <person name="Drancourt M."/>
        </authorList>
    </citation>
    <scope>NUCLEOTIDE SEQUENCE</scope>
    <source>
        <strain evidence="6">DSM 44074</strain>
    </source>
</reference>
<name>A0AAV2WI74_MYCNE</name>
<dbReference type="InterPro" id="IPR036271">
    <property type="entry name" value="Tet_transcr_reg_TetR-rel_C_sf"/>
</dbReference>
<dbReference type="EMBL" id="LK021338">
    <property type="protein sequence ID" value="CDQ43941.1"/>
    <property type="molecule type" value="Genomic_DNA"/>
</dbReference>
<keyword evidence="2 4" id="KW-0238">DNA-binding</keyword>
<dbReference type="GO" id="GO:0003677">
    <property type="term" value="F:DNA binding"/>
    <property type="evidence" value="ECO:0007669"/>
    <property type="project" value="UniProtKB-UniRule"/>
</dbReference>
<evidence type="ECO:0000256" key="4">
    <source>
        <dbReference type="PROSITE-ProRule" id="PRU00335"/>
    </source>
</evidence>
<feature type="domain" description="HTH tetR-type" evidence="5">
    <location>
        <begin position="5"/>
        <end position="65"/>
    </location>
</feature>
<dbReference type="Pfam" id="PF16859">
    <property type="entry name" value="TetR_C_11"/>
    <property type="match status" value="1"/>
</dbReference>
<dbReference type="Gene3D" id="1.10.357.10">
    <property type="entry name" value="Tetracycline Repressor, domain 2"/>
    <property type="match status" value="1"/>
</dbReference>
<feature type="DNA-binding region" description="H-T-H motif" evidence="4">
    <location>
        <begin position="28"/>
        <end position="47"/>
    </location>
</feature>
<evidence type="ECO:0000313" key="6">
    <source>
        <dbReference type="EMBL" id="CDQ43941.1"/>
    </source>
</evidence>
<reference evidence="6" key="1">
    <citation type="submission" date="2014-05" db="EMBL/GenBank/DDBJ databases">
        <authorList>
            <person name="Urmite Genomes"/>
        </authorList>
    </citation>
    <scope>NUCLEOTIDE SEQUENCE</scope>
    <source>
        <strain evidence="6">DSM 44074</strain>
    </source>
</reference>
<dbReference type="AlphaFoldDB" id="A0AAV2WI74"/>
<dbReference type="SUPFAM" id="SSF48498">
    <property type="entry name" value="Tetracyclin repressor-like, C-terminal domain"/>
    <property type="match status" value="1"/>
</dbReference>
<dbReference type="PROSITE" id="PS50977">
    <property type="entry name" value="HTH_TETR_2"/>
    <property type="match status" value="1"/>
</dbReference>
<dbReference type="InterPro" id="IPR009057">
    <property type="entry name" value="Homeodomain-like_sf"/>
</dbReference>
<dbReference type="InterPro" id="IPR001647">
    <property type="entry name" value="HTH_TetR"/>
</dbReference>
<evidence type="ECO:0000256" key="1">
    <source>
        <dbReference type="ARBA" id="ARBA00023015"/>
    </source>
</evidence>
<organism evidence="6 7">
    <name type="scientific">Mycolicibacterium neoaurum</name>
    <name type="common">Mycobacterium neoaurum</name>
    <dbReference type="NCBI Taxonomy" id="1795"/>
    <lineage>
        <taxon>Bacteria</taxon>
        <taxon>Bacillati</taxon>
        <taxon>Actinomycetota</taxon>
        <taxon>Actinomycetes</taxon>
        <taxon>Mycobacteriales</taxon>
        <taxon>Mycobacteriaceae</taxon>
        <taxon>Mycolicibacterium</taxon>
    </lineage>
</organism>
<proteinExistence type="predicted"/>
<keyword evidence="3" id="KW-0804">Transcription</keyword>
<evidence type="ECO:0000256" key="2">
    <source>
        <dbReference type="ARBA" id="ARBA00023125"/>
    </source>
</evidence>
<evidence type="ECO:0000256" key="3">
    <source>
        <dbReference type="ARBA" id="ARBA00023163"/>
    </source>
</evidence>